<comment type="subcellular location">
    <subcellularLocation>
        <location evidence="1">Cell membrane</location>
        <topology evidence="1">Multi-pass membrane protein</topology>
    </subcellularLocation>
</comment>
<feature type="transmembrane region" description="Helical" evidence="8">
    <location>
        <begin position="325"/>
        <end position="344"/>
    </location>
</feature>
<sequence>MKKKKDNIFTQWVLDNRFSVGLINIFLCLVIVLIFNKVSFVLNPVKTFMWAILPPVILALLQYYLMNPVVDWLEKKFKVPRTVTILLIFALVICFLVWMINTLIPLLQHQIQSLIDNWPSIWKNASEAVQGVLKDPRMGTVRASIDKQLASLQKNMSQIGDKAIGNALSSLTSAVNVAATVFMTLFTAPFILFFMLKDGHELRPYLVKFAPERWEKATSELLHEVNAALSSYVRGQMSVAFCVGIMFFIGYSIIGQSYGAALAIFAGCMNLIPYFGTTIGLIPSLIVAAVTSWSMVLKVLLVFAIEQVIETRVISPMIVGNRMKMHPVTTIIVMLGAGSVWGLWGVVAGIPLYAVLKIFVSRFYNYYRKVSHLYNDDGEAAETEAKADLGEEQKGK</sequence>
<dbReference type="OrthoDB" id="9793390at2"/>
<protein>
    <submittedName>
        <fullName evidence="9">AI-2E family transporter</fullName>
    </submittedName>
</protein>
<dbReference type="PANTHER" id="PTHR21716">
    <property type="entry name" value="TRANSMEMBRANE PROTEIN"/>
    <property type="match status" value="1"/>
</dbReference>
<evidence type="ECO:0000256" key="7">
    <source>
        <dbReference type="ARBA" id="ARBA00023136"/>
    </source>
</evidence>
<organism evidence="9 10">
    <name type="scientific">Lactobacillus porci</name>
    <dbReference type="NCBI Taxonomy" id="2012477"/>
    <lineage>
        <taxon>Bacteria</taxon>
        <taxon>Bacillati</taxon>
        <taxon>Bacillota</taxon>
        <taxon>Bacilli</taxon>
        <taxon>Lactobacillales</taxon>
        <taxon>Lactobacillaceae</taxon>
        <taxon>Lactobacillus</taxon>
    </lineage>
</organism>
<reference evidence="9 10" key="1">
    <citation type="submission" date="2019-08" db="EMBL/GenBank/DDBJ databases">
        <title>In-depth cultivation of the pig gut microbiome towards novel bacterial diversity and tailored functional studies.</title>
        <authorList>
            <person name="Wylensek D."/>
            <person name="Hitch T.C.A."/>
            <person name="Clavel T."/>
        </authorList>
    </citation>
    <scope>NUCLEOTIDE SEQUENCE [LARGE SCALE GENOMIC DNA]</scope>
    <source>
        <strain evidence="9 10">Bifido-178-WT-2B</strain>
    </source>
</reference>
<gene>
    <name evidence="9" type="ORF">FYJ62_03065</name>
</gene>
<dbReference type="EMBL" id="VUMX01000005">
    <property type="protein sequence ID" value="MST86645.1"/>
    <property type="molecule type" value="Genomic_DNA"/>
</dbReference>
<feature type="transmembrane region" description="Helical" evidence="8">
    <location>
        <begin position="47"/>
        <end position="65"/>
    </location>
</feature>
<dbReference type="GO" id="GO:0005886">
    <property type="term" value="C:plasma membrane"/>
    <property type="evidence" value="ECO:0007669"/>
    <property type="project" value="UniProtKB-SubCell"/>
</dbReference>
<dbReference type="RefSeq" id="WP_154547622.1">
    <property type="nucleotide sequence ID" value="NZ_VUMX01000005.1"/>
</dbReference>
<keyword evidence="5 8" id="KW-0812">Transmembrane</keyword>
<evidence type="ECO:0000313" key="9">
    <source>
        <dbReference type="EMBL" id="MST86645.1"/>
    </source>
</evidence>
<proteinExistence type="inferred from homology"/>
<keyword evidence="3" id="KW-0813">Transport</keyword>
<keyword evidence="6 8" id="KW-1133">Transmembrane helix</keyword>
<evidence type="ECO:0000256" key="3">
    <source>
        <dbReference type="ARBA" id="ARBA00022448"/>
    </source>
</evidence>
<dbReference type="Proteomes" id="UP000438120">
    <property type="component" value="Unassembled WGS sequence"/>
</dbReference>
<evidence type="ECO:0000256" key="4">
    <source>
        <dbReference type="ARBA" id="ARBA00022475"/>
    </source>
</evidence>
<feature type="transmembrane region" description="Helical" evidence="8">
    <location>
        <begin position="85"/>
        <end position="107"/>
    </location>
</feature>
<name>A0A6A8MAB1_9LACO</name>
<dbReference type="Pfam" id="PF01594">
    <property type="entry name" value="AI-2E_transport"/>
    <property type="match status" value="1"/>
</dbReference>
<dbReference type="AlphaFoldDB" id="A0A6A8MAB1"/>
<feature type="transmembrane region" description="Helical" evidence="8">
    <location>
        <begin position="18"/>
        <end position="35"/>
    </location>
</feature>
<evidence type="ECO:0000256" key="2">
    <source>
        <dbReference type="ARBA" id="ARBA00009773"/>
    </source>
</evidence>
<feature type="transmembrane region" description="Helical" evidence="8">
    <location>
        <begin position="281"/>
        <end position="305"/>
    </location>
</feature>
<comment type="similarity">
    <text evidence="2">Belongs to the autoinducer-2 exporter (AI-2E) (TC 2.A.86) family.</text>
</comment>
<evidence type="ECO:0000256" key="8">
    <source>
        <dbReference type="SAM" id="Phobius"/>
    </source>
</evidence>
<keyword evidence="7 8" id="KW-0472">Membrane</keyword>
<evidence type="ECO:0000256" key="1">
    <source>
        <dbReference type="ARBA" id="ARBA00004651"/>
    </source>
</evidence>
<dbReference type="InterPro" id="IPR002549">
    <property type="entry name" value="AI-2E-like"/>
</dbReference>
<keyword evidence="10" id="KW-1185">Reference proteome</keyword>
<accession>A0A6A8MAB1</accession>
<dbReference type="GO" id="GO:0055085">
    <property type="term" value="P:transmembrane transport"/>
    <property type="evidence" value="ECO:0007669"/>
    <property type="project" value="TreeGrafter"/>
</dbReference>
<feature type="transmembrane region" description="Helical" evidence="8">
    <location>
        <begin position="232"/>
        <end position="251"/>
    </location>
</feature>
<feature type="transmembrane region" description="Helical" evidence="8">
    <location>
        <begin position="174"/>
        <end position="196"/>
    </location>
</feature>
<comment type="caution">
    <text evidence="9">The sequence shown here is derived from an EMBL/GenBank/DDBJ whole genome shotgun (WGS) entry which is preliminary data.</text>
</comment>
<evidence type="ECO:0000256" key="6">
    <source>
        <dbReference type="ARBA" id="ARBA00022989"/>
    </source>
</evidence>
<evidence type="ECO:0000256" key="5">
    <source>
        <dbReference type="ARBA" id="ARBA00022692"/>
    </source>
</evidence>
<evidence type="ECO:0000313" key="10">
    <source>
        <dbReference type="Proteomes" id="UP000438120"/>
    </source>
</evidence>
<keyword evidence="4" id="KW-1003">Cell membrane</keyword>
<dbReference type="PANTHER" id="PTHR21716:SF53">
    <property type="entry name" value="PERMEASE PERM-RELATED"/>
    <property type="match status" value="1"/>
</dbReference>